<dbReference type="Pfam" id="PF01797">
    <property type="entry name" value="Y1_Tnp"/>
    <property type="match status" value="1"/>
</dbReference>
<dbReference type="PANTHER" id="PTHR33841">
    <property type="entry name" value="DNA METHYLTRANSFERASE YEEA-RELATED"/>
    <property type="match status" value="1"/>
</dbReference>
<keyword evidence="3" id="KW-0808">Transferase</keyword>
<evidence type="ECO:0000259" key="6">
    <source>
        <dbReference type="SMART" id="SM01321"/>
    </source>
</evidence>
<sequence length="981" mass="114345">MALFQNAVLQKYLQDLNNEKVDAAWELFQSHFHNPEIQENIRNSKEEQYQEGFLRDLFVKMLGYTLNPTSGFNLTTELKNIKDAKKTDGAILKNGKAIAVIELKGTDTTDLSKIEDQAFGYKNNQPDCTYVITSNFEKLRFYIDNAVEHEDFNLFTLTRERFDLLWLCLSADYLLKDLPKKIKDESHAEEEEITKQLYKDYSLFRNEIFENIQQKNPDYDKLTLFKKTQKLLDRFLFIFFAEDRLLLPPNSIREIVKQWTTLKELDAYVPLYNRFKKYFNYMNTGYKGKTYDIFAYNGGLFKADEVLDNIEIDDNLLFEHTRILSNYDFQSEVSVNILGHIFEHSLNEIEEIQAEIEEGKMPDTKVSRRKKDGVFYTPKYITKYIVDHTVKTLCDDKKSELDIQEAEYEKERKGRKKETIHSLIDKLDTYRNWLLDLKICDPACGSGAFLNQALEFLITEHEYIDELQNKLLGNFIPFTNIENSILEKNLYGVDINEESVEIAKLSLWLRTAEKGRKLTSLNDNIKCGNSLIDDPEVAGDKAFNWYESFPQVFEPKEKSAYHITWATHNSRTSQRMIDYNVKKGEAVWLDEEEEVVITETILDIIESDHLNVMAYNICGDHVHTLLVCEEEALPNIIRKLKGKSSQKLKEYHKIPREEKFTLWTQKYSTTYIKSEEELWHAVDYIKTNREKHSLPRNKGLQPLVASEVMNQPIEHAFRSEYKGGFDVVIGNPPYVKLETIKEMSQQVEGAGYATFDKRGDLYVLYVEKGFDILRLQGRISFIMPNKWLQAGYGKPLRQYFLTQRLESLVDFGDIQIFQGATTYPLIFTAHKDKPQETIDVAILDSVSAKDFKTNVAVNKETFSLSEFDEDTWVISSVKDKNLLKRLNEQFKNLNDCVEGKANYGIKTGLTKAFLIDGKTKNSIISRGSNAENHLFPFLQGRDIERYSFPKTDNMLILFEKGFTKFAIGEERNELKAWNWFN</sequence>
<dbReference type="SUPFAM" id="SSF143422">
    <property type="entry name" value="Transposase IS200-like"/>
    <property type="match status" value="1"/>
</dbReference>
<dbReference type="GO" id="GO:0009007">
    <property type="term" value="F:site-specific DNA-methyltransferase (adenine-specific) activity"/>
    <property type="evidence" value="ECO:0007669"/>
    <property type="project" value="UniProtKB-EC"/>
</dbReference>
<evidence type="ECO:0000256" key="2">
    <source>
        <dbReference type="ARBA" id="ARBA00022603"/>
    </source>
</evidence>
<organism evidence="7 8">
    <name type="scientific">Membranihabitans marinus</name>
    <dbReference type="NCBI Taxonomy" id="1227546"/>
    <lineage>
        <taxon>Bacteria</taxon>
        <taxon>Pseudomonadati</taxon>
        <taxon>Bacteroidota</taxon>
        <taxon>Saprospiria</taxon>
        <taxon>Saprospirales</taxon>
        <taxon>Saprospiraceae</taxon>
        <taxon>Membranihabitans</taxon>
    </lineage>
</organism>
<dbReference type="GO" id="GO:0004803">
    <property type="term" value="F:transposase activity"/>
    <property type="evidence" value="ECO:0007669"/>
    <property type="project" value="InterPro"/>
</dbReference>
<evidence type="ECO:0000256" key="3">
    <source>
        <dbReference type="ARBA" id="ARBA00022679"/>
    </source>
</evidence>
<reference evidence="7" key="1">
    <citation type="submission" date="2021-06" db="EMBL/GenBank/DDBJ databases">
        <title>44 bacteria genomes isolated from Dapeng, Shenzhen.</title>
        <authorList>
            <person name="Zheng W."/>
            <person name="Yu S."/>
            <person name="Huang Y."/>
        </authorList>
    </citation>
    <scope>NUCLEOTIDE SEQUENCE</scope>
    <source>
        <strain evidence="7">DP5N28-2</strain>
    </source>
</reference>
<dbReference type="Gene3D" id="3.30.70.1290">
    <property type="entry name" value="Transposase IS200-like"/>
    <property type="match status" value="1"/>
</dbReference>
<dbReference type="GO" id="GO:0006313">
    <property type="term" value="P:DNA transposition"/>
    <property type="evidence" value="ECO:0007669"/>
    <property type="project" value="InterPro"/>
</dbReference>
<dbReference type="GO" id="GO:0006304">
    <property type="term" value="P:DNA modification"/>
    <property type="evidence" value="ECO:0007669"/>
    <property type="project" value="InterPro"/>
</dbReference>
<dbReference type="SMART" id="SM01321">
    <property type="entry name" value="Y1_Tnp"/>
    <property type="match status" value="1"/>
</dbReference>
<keyword evidence="2 7" id="KW-0489">Methyltransferase</keyword>
<dbReference type="RefSeq" id="WP_222581026.1">
    <property type="nucleotide sequence ID" value="NZ_JAHVHU010000015.1"/>
</dbReference>
<dbReference type="InterPro" id="IPR011639">
    <property type="entry name" value="MethylTrfase_TaqI-like_dom"/>
</dbReference>
<evidence type="ECO:0000313" key="7">
    <source>
        <dbReference type="EMBL" id="MBY5959488.1"/>
    </source>
</evidence>
<keyword evidence="4" id="KW-0949">S-adenosyl-L-methionine</keyword>
<evidence type="ECO:0000256" key="1">
    <source>
        <dbReference type="ARBA" id="ARBA00011900"/>
    </source>
</evidence>
<keyword evidence="8" id="KW-1185">Reference proteome</keyword>
<comment type="catalytic activity">
    <reaction evidence="5">
        <text>a 2'-deoxyadenosine in DNA + S-adenosyl-L-methionine = an N(6)-methyl-2'-deoxyadenosine in DNA + S-adenosyl-L-homocysteine + H(+)</text>
        <dbReference type="Rhea" id="RHEA:15197"/>
        <dbReference type="Rhea" id="RHEA-COMP:12418"/>
        <dbReference type="Rhea" id="RHEA-COMP:12419"/>
        <dbReference type="ChEBI" id="CHEBI:15378"/>
        <dbReference type="ChEBI" id="CHEBI:57856"/>
        <dbReference type="ChEBI" id="CHEBI:59789"/>
        <dbReference type="ChEBI" id="CHEBI:90615"/>
        <dbReference type="ChEBI" id="CHEBI:90616"/>
        <dbReference type="EC" id="2.1.1.72"/>
    </reaction>
</comment>
<dbReference type="PRINTS" id="PR00507">
    <property type="entry name" value="N12N6MTFRASE"/>
</dbReference>
<dbReference type="EMBL" id="JAHVHU010000015">
    <property type="protein sequence ID" value="MBY5959488.1"/>
    <property type="molecule type" value="Genomic_DNA"/>
</dbReference>
<dbReference type="AlphaFoldDB" id="A0A953LB85"/>
<gene>
    <name evidence="7" type="ORF">KUV50_15155</name>
</gene>
<name>A0A953LB85_9BACT</name>
<dbReference type="SUPFAM" id="SSF53335">
    <property type="entry name" value="S-adenosyl-L-methionine-dependent methyltransferases"/>
    <property type="match status" value="1"/>
</dbReference>
<evidence type="ECO:0000313" key="8">
    <source>
        <dbReference type="Proteomes" id="UP000753961"/>
    </source>
</evidence>
<dbReference type="GO" id="GO:0003677">
    <property type="term" value="F:DNA binding"/>
    <property type="evidence" value="ECO:0007669"/>
    <property type="project" value="InterPro"/>
</dbReference>
<dbReference type="InterPro" id="IPR002052">
    <property type="entry name" value="DNA_methylase_N6_adenine_CS"/>
</dbReference>
<protein>
    <recommendedName>
        <fullName evidence="1">site-specific DNA-methyltransferase (adenine-specific)</fullName>
        <ecNumber evidence="1">2.1.1.72</ecNumber>
    </recommendedName>
</protein>
<dbReference type="Gene3D" id="3.40.50.150">
    <property type="entry name" value="Vaccinia Virus protein VP39"/>
    <property type="match status" value="2"/>
</dbReference>
<proteinExistence type="predicted"/>
<dbReference type="Proteomes" id="UP000753961">
    <property type="component" value="Unassembled WGS sequence"/>
</dbReference>
<dbReference type="InterPro" id="IPR036515">
    <property type="entry name" value="Transposase_17_sf"/>
</dbReference>
<dbReference type="InterPro" id="IPR050953">
    <property type="entry name" value="N4_N6_ade-DNA_methylase"/>
</dbReference>
<dbReference type="GO" id="GO:0032259">
    <property type="term" value="P:methylation"/>
    <property type="evidence" value="ECO:0007669"/>
    <property type="project" value="UniProtKB-KW"/>
</dbReference>
<dbReference type="InterPro" id="IPR029063">
    <property type="entry name" value="SAM-dependent_MTases_sf"/>
</dbReference>
<dbReference type="PROSITE" id="PS00092">
    <property type="entry name" value="N6_MTASE"/>
    <property type="match status" value="1"/>
</dbReference>
<dbReference type="PANTHER" id="PTHR33841:SF1">
    <property type="entry name" value="DNA METHYLTRANSFERASE A"/>
    <property type="match status" value="1"/>
</dbReference>
<evidence type="ECO:0000256" key="4">
    <source>
        <dbReference type="ARBA" id="ARBA00022691"/>
    </source>
</evidence>
<feature type="domain" description="Transposase IS200-like" evidence="6">
    <location>
        <begin position="556"/>
        <end position="688"/>
    </location>
</feature>
<dbReference type="Pfam" id="PF07669">
    <property type="entry name" value="Eco57I"/>
    <property type="match status" value="2"/>
</dbReference>
<evidence type="ECO:0000256" key="5">
    <source>
        <dbReference type="ARBA" id="ARBA00047942"/>
    </source>
</evidence>
<dbReference type="InterPro" id="IPR002686">
    <property type="entry name" value="Transposase_17"/>
</dbReference>
<dbReference type="EC" id="2.1.1.72" evidence="1"/>
<comment type="caution">
    <text evidence="7">The sequence shown here is derived from an EMBL/GenBank/DDBJ whole genome shotgun (WGS) entry which is preliminary data.</text>
</comment>
<accession>A0A953LB85</accession>